<sequence length="103" mass="12015">MYKCPKCEEFKPESEFHRSSTVKRGFGYYCKSCQNNMSKERRQKRIEIGPTIIRTSKVCAKCWNLKPVSQFSKYRGSADGFVSYCKPCWVGITQKAQAKQKRL</sequence>
<organism evidence="1">
    <name type="scientific">uncultured Caudovirales phage</name>
    <dbReference type="NCBI Taxonomy" id="2100421"/>
    <lineage>
        <taxon>Viruses</taxon>
        <taxon>Duplodnaviria</taxon>
        <taxon>Heunggongvirae</taxon>
        <taxon>Uroviricota</taxon>
        <taxon>Caudoviricetes</taxon>
        <taxon>Peduoviridae</taxon>
        <taxon>Maltschvirus</taxon>
        <taxon>Maltschvirus maltsch</taxon>
    </lineage>
</organism>
<protein>
    <submittedName>
        <fullName evidence="1">Uncharacterized protein</fullName>
    </submittedName>
</protein>
<proteinExistence type="predicted"/>
<evidence type="ECO:0000313" key="1">
    <source>
        <dbReference type="EMBL" id="CAB4149540.1"/>
    </source>
</evidence>
<gene>
    <name evidence="1" type="ORF">UFOVP552_7</name>
</gene>
<name>A0A6J5MX56_9CAUD</name>
<reference evidence="1" key="1">
    <citation type="submission" date="2020-04" db="EMBL/GenBank/DDBJ databases">
        <authorList>
            <person name="Chiriac C."/>
            <person name="Salcher M."/>
            <person name="Ghai R."/>
            <person name="Kavagutti S V."/>
        </authorList>
    </citation>
    <scope>NUCLEOTIDE SEQUENCE</scope>
</reference>
<accession>A0A6J5MX56</accession>
<dbReference type="EMBL" id="LR796523">
    <property type="protein sequence ID" value="CAB4149540.1"/>
    <property type="molecule type" value="Genomic_DNA"/>
</dbReference>